<protein>
    <recommendedName>
        <fullName evidence="1">BTB domain-containing protein</fullName>
    </recommendedName>
</protein>
<evidence type="ECO:0000313" key="2">
    <source>
        <dbReference type="EMBL" id="KAJ5084347.1"/>
    </source>
</evidence>
<gene>
    <name evidence="2" type="ORF">NUU61_008926</name>
</gene>
<comment type="caution">
    <text evidence="2">The sequence shown here is derived from an EMBL/GenBank/DDBJ whole genome shotgun (WGS) entry which is preliminary data.</text>
</comment>
<dbReference type="PANTHER" id="PTHR47843">
    <property type="entry name" value="BTB DOMAIN-CONTAINING PROTEIN-RELATED"/>
    <property type="match status" value="1"/>
</dbReference>
<keyword evidence="3" id="KW-1185">Reference proteome</keyword>
<dbReference type="CDD" id="cd18186">
    <property type="entry name" value="BTB_POZ_ZBTB_KLHL-like"/>
    <property type="match status" value="1"/>
</dbReference>
<dbReference type="EMBL" id="JAPMSZ010000011">
    <property type="protein sequence ID" value="KAJ5084347.1"/>
    <property type="molecule type" value="Genomic_DNA"/>
</dbReference>
<dbReference type="PROSITE" id="PS50097">
    <property type="entry name" value="BTB"/>
    <property type="match status" value="1"/>
</dbReference>
<evidence type="ECO:0000259" key="1">
    <source>
        <dbReference type="PROSITE" id="PS50097"/>
    </source>
</evidence>
<dbReference type="RefSeq" id="XP_056507744.1">
    <property type="nucleotide sequence ID" value="XM_056659451.1"/>
</dbReference>
<reference evidence="2" key="1">
    <citation type="submission" date="2022-11" db="EMBL/GenBank/DDBJ databases">
        <authorList>
            <person name="Petersen C."/>
        </authorList>
    </citation>
    <scope>NUCLEOTIDE SEQUENCE</scope>
    <source>
        <strain evidence="2">IBT 34128</strain>
    </source>
</reference>
<dbReference type="Gene3D" id="3.30.710.10">
    <property type="entry name" value="Potassium Channel Kv1.1, Chain A"/>
    <property type="match status" value="1"/>
</dbReference>
<dbReference type="SUPFAM" id="SSF54695">
    <property type="entry name" value="POZ domain"/>
    <property type="match status" value="1"/>
</dbReference>
<dbReference type="InterPro" id="IPR011333">
    <property type="entry name" value="SKP1/BTB/POZ_sf"/>
</dbReference>
<accession>A0A9W9JX67</accession>
<dbReference type="Pfam" id="PF00651">
    <property type="entry name" value="BTB"/>
    <property type="match status" value="1"/>
</dbReference>
<organism evidence="2 3">
    <name type="scientific">Penicillium alfredii</name>
    <dbReference type="NCBI Taxonomy" id="1506179"/>
    <lineage>
        <taxon>Eukaryota</taxon>
        <taxon>Fungi</taxon>
        <taxon>Dikarya</taxon>
        <taxon>Ascomycota</taxon>
        <taxon>Pezizomycotina</taxon>
        <taxon>Eurotiomycetes</taxon>
        <taxon>Eurotiomycetidae</taxon>
        <taxon>Eurotiales</taxon>
        <taxon>Aspergillaceae</taxon>
        <taxon>Penicillium</taxon>
    </lineage>
</organism>
<reference evidence="2" key="2">
    <citation type="journal article" date="2023" name="IMA Fungus">
        <title>Comparative genomic study of the Penicillium genus elucidates a diverse pangenome and 15 lateral gene transfer events.</title>
        <authorList>
            <person name="Petersen C."/>
            <person name="Sorensen T."/>
            <person name="Nielsen M.R."/>
            <person name="Sondergaard T.E."/>
            <person name="Sorensen J.L."/>
            <person name="Fitzpatrick D.A."/>
            <person name="Frisvad J.C."/>
            <person name="Nielsen K.L."/>
        </authorList>
    </citation>
    <scope>NUCLEOTIDE SEQUENCE</scope>
    <source>
        <strain evidence="2">IBT 34128</strain>
    </source>
</reference>
<dbReference type="OrthoDB" id="6359816at2759"/>
<dbReference type="GeneID" id="81398620"/>
<dbReference type="Proteomes" id="UP001141434">
    <property type="component" value="Unassembled WGS sequence"/>
</dbReference>
<dbReference type="SMART" id="SM00225">
    <property type="entry name" value="BTB"/>
    <property type="match status" value="1"/>
</dbReference>
<feature type="domain" description="BTB" evidence="1">
    <location>
        <begin position="29"/>
        <end position="87"/>
    </location>
</feature>
<proteinExistence type="predicted"/>
<dbReference type="InterPro" id="IPR000210">
    <property type="entry name" value="BTB/POZ_dom"/>
</dbReference>
<name>A0A9W9JX67_9EURO</name>
<evidence type="ECO:0000313" key="3">
    <source>
        <dbReference type="Proteomes" id="UP001141434"/>
    </source>
</evidence>
<dbReference type="AlphaFoldDB" id="A0A9W9JX67"/>
<sequence length="184" mass="21237">MSNDKKGATSTISLERAHLKELFNSGKLADMTICTTDQEFKVHKVVLCMRSKYFFRMFQGEWAETLEHAIHLTDDPRAIEAMVRSLYGLDYETAGIGISPLLFNVMTYQIGDKYVVPHLKLQARDKFEALLARDWDEEQFAIAIAEAYKTTPQEDRGLRDLIVEVSNEHIDHLRQKESFRKVPL</sequence>
<dbReference type="PANTHER" id="PTHR47843:SF5">
    <property type="entry name" value="BTB_POZ DOMAIN PROTEIN"/>
    <property type="match status" value="1"/>
</dbReference>